<dbReference type="InterPro" id="IPR032710">
    <property type="entry name" value="NTF2-like_dom_sf"/>
</dbReference>
<reference evidence="3" key="1">
    <citation type="submission" date="2017-03" db="EMBL/GenBank/DDBJ databases">
        <authorList>
            <person name="Rodrigo-Torres L."/>
            <person name="Arahal R.D."/>
            <person name="Lucena T."/>
        </authorList>
    </citation>
    <scope>NUCLEOTIDE SEQUENCE [LARGE SCALE GENOMIC DNA]</scope>
    <source>
        <strain evidence="3">CECT 7751</strain>
    </source>
</reference>
<name>A0A1X6ZCE3_9RHOB</name>
<dbReference type="EMBL" id="FWFN01000004">
    <property type="protein sequence ID" value="SLN47172.1"/>
    <property type="molecule type" value="Genomic_DNA"/>
</dbReference>
<keyword evidence="3" id="KW-1185">Reference proteome</keyword>
<sequence length="177" mass="19575">MSDLSEIQGEILARLDRLEAENACRRCLSDYMDICDRLDAETDLDALGALFTEEAVWGGAGDRYAKDFGAHHGRAAIIGWLGQFCTTPPHFAMNAHFLSSEAITHSDDGTVTGRWLMLQTPTFHDGQSFLMAARLEIDFAHEAGAWRMHRFSTRNLYARPVGDWNAPAQIPAPAAGH</sequence>
<accession>A0A1X6ZCE3</accession>
<feature type="domain" description="SnoaL-like" evidence="1">
    <location>
        <begin position="17"/>
        <end position="151"/>
    </location>
</feature>
<dbReference type="Proteomes" id="UP000193963">
    <property type="component" value="Unassembled WGS sequence"/>
</dbReference>
<dbReference type="InterPro" id="IPR037401">
    <property type="entry name" value="SnoaL-like"/>
</dbReference>
<dbReference type="SUPFAM" id="SSF54427">
    <property type="entry name" value="NTF2-like"/>
    <property type="match status" value="1"/>
</dbReference>
<evidence type="ECO:0000259" key="1">
    <source>
        <dbReference type="Pfam" id="PF13577"/>
    </source>
</evidence>
<gene>
    <name evidence="2" type="ORF">PSM7751_02206</name>
</gene>
<dbReference type="Gene3D" id="3.10.450.50">
    <property type="match status" value="1"/>
</dbReference>
<dbReference type="Pfam" id="PF13577">
    <property type="entry name" value="SnoaL_4"/>
    <property type="match status" value="1"/>
</dbReference>
<dbReference type="AlphaFoldDB" id="A0A1X6ZCE3"/>
<protein>
    <recommendedName>
        <fullName evidence="1">SnoaL-like domain-containing protein</fullName>
    </recommendedName>
</protein>
<dbReference type="RefSeq" id="WP_198431910.1">
    <property type="nucleotide sequence ID" value="NZ_FWFN01000004.1"/>
</dbReference>
<evidence type="ECO:0000313" key="2">
    <source>
        <dbReference type="EMBL" id="SLN47172.1"/>
    </source>
</evidence>
<organism evidence="2 3">
    <name type="scientific">Pseudooceanicola marinus</name>
    <dbReference type="NCBI Taxonomy" id="396013"/>
    <lineage>
        <taxon>Bacteria</taxon>
        <taxon>Pseudomonadati</taxon>
        <taxon>Pseudomonadota</taxon>
        <taxon>Alphaproteobacteria</taxon>
        <taxon>Rhodobacterales</taxon>
        <taxon>Paracoccaceae</taxon>
        <taxon>Pseudooceanicola</taxon>
    </lineage>
</organism>
<proteinExistence type="predicted"/>
<evidence type="ECO:0000313" key="3">
    <source>
        <dbReference type="Proteomes" id="UP000193963"/>
    </source>
</evidence>